<evidence type="ECO:0000256" key="1">
    <source>
        <dbReference type="ARBA" id="ARBA00004442"/>
    </source>
</evidence>
<dbReference type="SUPFAM" id="SSF103088">
    <property type="entry name" value="OmpA-like"/>
    <property type="match status" value="1"/>
</dbReference>
<keyword evidence="9" id="KW-1185">Reference proteome</keyword>
<dbReference type="PROSITE" id="PS51123">
    <property type="entry name" value="OMPA_2"/>
    <property type="match status" value="1"/>
</dbReference>
<evidence type="ECO:0000256" key="3">
    <source>
        <dbReference type="ARBA" id="ARBA00023237"/>
    </source>
</evidence>
<dbReference type="PROSITE" id="PS51257">
    <property type="entry name" value="PROKAR_LIPOPROTEIN"/>
    <property type="match status" value="1"/>
</dbReference>
<dbReference type="InterPro" id="IPR006664">
    <property type="entry name" value="OMP_bac"/>
</dbReference>
<protein>
    <submittedName>
        <fullName evidence="8">OmpA family protein</fullName>
    </submittedName>
</protein>
<dbReference type="InterPro" id="IPR025511">
    <property type="entry name" value="DUF4398"/>
</dbReference>
<feature type="domain" description="OmpA-like" evidence="7">
    <location>
        <begin position="137"/>
        <end position="252"/>
    </location>
</feature>
<evidence type="ECO:0000313" key="9">
    <source>
        <dbReference type="Proteomes" id="UP001562065"/>
    </source>
</evidence>
<dbReference type="Gene3D" id="3.30.1330.60">
    <property type="entry name" value="OmpA-like domain"/>
    <property type="match status" value="1"/>
</dbReference>
<sequence>MKQFKLAAMAAVLGTTVAVAGCSSTPPSYPDLTSAQQQLDGFRQDANVANYAPVQLREAERAVNNASQALQDKKDPTEINHLIYMAKGKLALTQAEAERRGAEERAKKLARDRDATILDARTREAAMLREELNAKKTDRGMVITLGDVLFATGQATLQPGARANLDKLVQYLNEYSDRTVSVEGHTDSTGSDAINRRLSQDRAEAVKGYLTSRGIAGSRVTAVGKSQDYPVASNSTAEGRQQNRRVEIIISQ</sequence>
<keyword evidence="6" id="KW-0732">Signal</keyword>
<comment type="caution">
    <text evidence="8">The sequence shown here is derived from an EMBL/GenBank/DDBJ whole genome shotgun (WGS) entry which is preliminary data.</text>
</comment>
<dbReference type="Pfam" id="PF00691">
    <property type="entry name" value="OmpA"/>
    <property type="match status" value="1"/>
</dbReference>
<proteinExistence type="predicted"/>
<dbReference type="InterPro" id="IPR006665">
    <property type="entry name" value="OmpA-like"/>
</dbReference>
<comment type="subcellular location">
    <subcellularLocation>
        <location evidence="1">Cell outer membrane</location>
    </subcellularLocation>
</comment>
<dbReference type="Pfam" id="PF14346">
    <property type="entry name" value="DUF4398"/>
    <property type="match status" value="1"/>
</dbReference>
<evidence type="ECO:0000259" key="7">
    <source>
        <dbReference type="PROSITE" id="PS51123"/>
    </source>
</evidence>
<feature type="signal peptide" evidence="6">
    <location>
        <begin position="1"/>
        <end position="20"/>
    </location>
</feature>
<feature type="chain" id="PRO_5047498298" evidence="6">
    <location>
        <begin position="21"/>
        <end position="252"/>
    </location>
</feature>
<evidence type="ECO:0000256" key="6">
    <source>
        <dbReference type="SAM" id="SignalP"/>
    </source>
</evidence>
<feature type="coiled-coil region" evidence="5">
    <location>
        <begin position="85"/>
        <end position="112"/>
    </location>
</feature>
<dbReference type="PANTHER" id="PTHR30329">
    <property type="entry name" value="STATOR ELEMENT OF FLAGELLAR MOTOR COMPLEX"/>
    <property type="match status" value="1"/>
</dbReference>
<dbReference type="PRINTS" id="PR01023">
    <property type="entry name" value="NAFLGMOTY"/>
</dbReference>
<evidence type="ECO:0000256" key="2">
    <source>
        <dbReference type="ARBA" id="ARBA00023136"/>
    </source>
</evidence>
<accession>A0ABV4AGR0</accession>
<dbReference type="InterPro" id="IPR050330">
    <property type="entry name" value="Bact_OuterMem_StrucFunc"/>
</dbReference>
<keyword evidence="2 4" id="KW-0472">Membrane</keyword>
<dbReference type="PRINTS" id="PR01021">
    <property type="entry name" value="OMPADOMAIN"/>
</dbReference>
<name>A0ABV4AGR0_9GAMM</name>
<dbReference type="CDD" id="cd07185">
    <property type="entry name" value="OmpA_C-like"/>
    <property type="match status" value="1"/>
</dbReference>
<dbReference type="Proteomes" id="UP001562065">
    <property type="component" value="Unassembled WGS sequence"/>
</dbReference>
<dbReference type="RefSeq" id="WP_369455143.1">
    <property type="nucleotide sequence ID" value="NZ_JBGCUO010000001.1"/>
</dbReference>
<gene>
    <name evidence="8" type="ORF">AB5I84_06990</name>
</gene>
<keyword evidence="5" id="KW-0175">Coiled coil</keyword>
<dbReference type="PANTHER" id="PTHR30329:SF21">
    <property type="entry name" value="LIPOPROTEIN YIAD-RELATED"/>
    <property type="match status" value="1"/>
</dbReference>
<dbReference type="InterPro" id="IPR036737">
    <property type="entry name" value="OmpA-like_sf"/>
</dbReference>
<dbReference type="EMBL" id="JBGCUO010000001">
    <property type="protein sequence ID" value="MEY1661894.1"/>
    <property type="molecule type" value="Genomic_DNA"/>
</dbReference>
<evidence type="ECO:0000256" key="4">
    <source>
        <dbReference type="PROSITE-ProRule" id="PRU00473"/>
    </source>
</evidence>
<keyword evidence="3" id="KW-0998">Cell outer membrane</keyword>
<organism evidence="8 9">
    <name type="scientific">Isoalcanivorax beigongshangi</name>
    <dbReference type="NCBI Taxonomy" id="3238810"/>
    <lineage>
        <taxon>Bacteria</taxon>
        <taxon>Pseudomonadati</taxon>
        <taxon>Pseudomonadota</taxon>
        <taxon>Gammaproteobacteria</taxon>
        <taxon>Oceanospirillales</taxon>
        <taxon>Alcanivoracaceae</taxon>
        <taxon>Isoalcanivorax</taxon>
    </lineage>
</organism>
<evidence type="ECO:0000256" key="5">
    <source>
        <dbReference type="SAM" id="Coils"/>
    </source>
</evidence>
<reference evidence="8 9" key="1">
    <citation type="submission" date="2024-07" db="EMBL/GenBank/DDBJ databases">
        <authorList>
            <person name="Ren Q."/>
        </authorList>
    </citation>
    <scope>NUCLEOTIDE SEQUENCE [LARGE SCALE GENOMIC DNA]</scope>
    <source>
        <strain evidence="8 9">REN37</strain>
    </source>
</reference>
<evidence type="ECO:0000313" key="8">
    <source>
        <dbReference type="EMBL" id="MEY1661894.1"/>
    </source>
</evidence>